<dbReference type="InterPro" id="IPR036249">
    <property type="entry name" value="Thioredoxin-like_sf"/>
</dbReference>
<keyword evidence="4" id="KW-1185">Reference proteome</keyword>
<feature type="domain" description="Thioredoxin-like fold" evidence="2">
    <location>
        <begin position="45"/>
        <end position="147"/>
    </location>
</feature>
<name>A0A318KX73_9FIRM</name>
<evidence type="ECO:0000313" key="3">
    <source>
        <dbReference type="EMBL" id="PXX77823.1"/>
    </source>
</evidence>
<dbReference type="STRING" id="1034346.GCA_000313565_02736"/>
<dbReference type="Pfam" id="PF13098">
    <property type="entry name" value="Thioredoxin_2"/>
    <property type="match status" value="1"/>
</dbReference>
<evidence type="ECO:0000259" key="2">
    <source>
        <dbReference type="Pfam" id="PF13098"/>
    </source>
</evidence>
<feature type="chain" id="PRO_5038816261" evidence="1">
    <location>
        <begin position="23"/>
        <end position="158"/>
    </location>
</feature>
<dbReference type="EMBL" id="QJKH01000009">
    <property type="protein sequence ID" value="PXX77823.1"/>
    <property type="molecule type" value="Genomic_DNA"/>
</dbReference>
<protein>
    <submittedName>
        <fullName evidence="3">Thioredoxin-related protein</fullName>
    </submittedName>
</protein>
<keyword evidence="1" id="KW-0732">Signal</keyword>
<dbReference type="Gene3D" id="3.40.30.10">
    <property type="entry name" value="Glutaredoxin"/>
    <property type="match status" value="1"/>
</dbReference>
<reference evidence="3 4" key="1">
    <citation type="submission" date="2018-05" db="EMBL/GenBank/DDBJ databases">
        <title>Genomic Encyclopedia of Type Strains, Phase IV (KMG-IV): sequencing the most valuable type-strain genomes for metagenomic binning, comparative biology and taxonomic classification.</title>
        <authorList>
            <person name="Goeker M."/>
        </authorList>
    </citation>
    <scope>NUCLEOTIDE SEQUENCE [LARGE SCALE GENOMIC DNA]</scope>
    <source>
        <strain evidence="3 4">JC118</strain>
    </source>
</reference>
<dbReference type="Proteomes" id="UP000247612">
    <property type="component" value="Unassembled WGS sequence"/>
</dbReference>
<proteinExistence type="predicted"/>
<comment type="caution">
    <text evidence="3">The sequence shown here is derived from an EMBL/GenBank/DDBJ whole genome shotgun (WGS) entry which is preliminary data.</text>
</comment>
<dbReference type="SUPFAM" id="SSF52833">
    <property type="entry name" value="Thioredoxin-like"/>
    <property type="match status" value="1"/>
</dbReference>
<sequence length="158" mass="18272">MKKFFISISCLFVLLTSACSNNYERSTESGSLKAVQLPEMEEKMANGDTFMMIFSQTNCSHCKKFKEDVLAGYIVDHGIEVFDVVFDKQDSMDPVFAFIKEHPNPSEFLTEDMDAEAPYTPTFYFIEKGEVKDIWIGEMSEERFDNYVQKYRLDEVKG</sequence>
<organism evidence="3 4">
    <name type="scientific">Dielma fastidiosa</name>
    <dbReference type="NCBI Taxonomy" id="1034346"/>
    <lineage>
        <taxon>Bacteria</taxon>
        <taxon>Bacillati</taxon>
        <taxon>Bacillota</taxon>
        <taxon>Erysipelotrichia</taxon>
        <taxon>Erysipelotrichales</taxon>
        <taxon>Erysipelotrichaceae</taxon>
        <taxon>Dielma</taxon>
    </lineage>
</organism>
<dbReference type="GeneID" id="94442080"/>
<gene>
    <name evidence="3" type="ORF">DES51_10975</name>
</gene>
<dbReference type="PROSITE" id="PS51257">
    <property type="entry name" value="PROKAR_LIPOPROTEIN"/>
    <property type="match status" value="1"/>
</dbReference>
<dbReference type="AlphaFoldDB" id="A0A318KX73"/>
<accession>A0A318KX73</accession>
<evidence type="ECO:0000256" key="1">
    <source>
        <dbReference type="SAM" id="SignalP"/>
    </source>
</evidence>
<feature type="signal peptide" evidence="1">
    <location>
        <begin position="1"/>
        <end position="22"/>
    </location>
</feature>
<dbReference type="RefSeq" id="WP_022939020.1">
    <property type="nucleotide sequence ID" value="NZ_CABKRQ010000007.1"/>
</dbReference>
<dbReference type="InterPro" id="IPR012336">
    <property type="entry name" value="Thioredoxin-like_fold"/>
</dbReference>
<evidence type="ECO:0000313" key="4">
    <source>
        <dbReference type="Proteomes" id="UP000247612"/>
    </source>
</evidence>